<reference evidence="4" key="1">
    <citation type="submission" date="2011-02" db="EMBL/GenBank/DDBJ databases">
        <title>The complete genome of Planctomyces brasiliensis DSM 5305.</title>
        <authorList>
            <person name="Lucas S."/>
            <person name="Copeland A."/>
            <person name="Lapidus A."/>
            <person name="Bruce D."/>
            <person name="Goodwin L."/>
            <person name="Pitluck S."/>
            <person name="Kyrpides N."/>
            <person name="Mavromatis K."/>
            <person name="Pagani I."/>
            <person name="Ivanova N."/>
            <person name="Ovchinnikova G."/>
            <person name="Lu M."/>
            <person name="Detter J.C."/>
            <person name="Han C."/>
            <person name="Land M."/>
            <person name="Hauser L."/>
            <person name="Markowitz V."/>
            <person name="Cheng J.-F."/>
            <person name="Hugenholtz P."/>
            <person name="Woyke T."/>
            <person name="Wu D."/>
            <person name="Tindall B."/>
            <person name="Pomrenke H.G."/>
            <person name="Brambilla E."/>
            <person name="Klenk H.-P."/>
            <person name="Eisen J.A."/>
        </authorList>
    </citation>
    <scope>NUCLEOTIDE SEQUENCE [LARGE SCALE GENOMIC DNA]</scope>
    <source>
        <strain evidence="4">ATCC 49424 / DSM 5305 / JCM 21570 / NBRC 103401 / IFAM 1448</strain>
    </source>
</reference>
<dbReference type="Proteomes" id="UP000006860">
    <property type="component" value="Chromosome"/>
</dbReference>
<proteinExistence type="predicted"/>
<keyword evidence="4" id="KW-1185">Reference proteome</keyword>
<evidence type="ECO:0000313" key="4">
    <source>
        <dbReference type="Proteomes" id="UP000006860"/>
    </source>
</evidence>
<feature type="compositionally biased region" description="Acidic residues" evidence="1">
    <location>
        <begin position="171"/>
        <end position="198"/>
    </location>
</feature>
<feature type="compositionally biased region" description="Low complexity" evidence="1">
    <location>
        <begin position="199"/>
        <end position="232"/>
    </location>
</feature>
<keyword evidence="2" id="KW-0472">Membrane</keyword>
<sequence length="290" mass="31421">MTQEDLFRPEGDEPPPQKSSGCGMRFLLILLVSVTGLSLLCCCGIGISLYSMAPKIEDDPAVAQKTLDRIMSITLPDGYEPKISLAMNVFSLINVHGVIIESASEKSILILARFKGSLIEQGDIVKQIEDAMTEEVDDSDMVIESQEQREFEINGQTVEFTFLKGRTTNSDGDEQLAEPVDADADAPEEMPEADEPAETDPASAEEPAETPATETPEQPAAENAAPNAAPAEEAAEAAEPEAEAPQGEEMRQVRAMIPSSDGPVLFLLIVPEDEWNEQDVVDMIESIELK</sequence>
<accession>F0SFW1</accession>
<gene>
    <name evidence="3" type="ordered locus">Plabr_3991</name>
</gene>
<dbReference type="KEGG" id="pbs:Plabr_3991"/>
<keyword evidence="2" id="KW-1133">Transmembrane helix</keyword>
<feature type="transmembrane region" description="Helical" evidence="2">
    <location>
        <begin position="26"/>
        <end position="50"/>
    </location>
</feature>
<evidence type="ECO:0000256" key="2">
    <source>
        <dbReference type="SAM" id="Phobius"/>
    </source>
</evidence>
<evidence type="ECO:0000313" key="3">
    <source>
        <dbReference type="EMBL" id="ADY61568.1"/>
    </source>
</evidence>
<feature type="compositionally biased region" description="Acidic residues" evidence="1">
    <location>
        <begin position="233"/>
        <end position="242"/>
    </location>
</feature>
<keyword evidence="2" id="KW-0812">Transmembrane</keyword>
<dbReference type="RefSeq" id="WP_013630285.1">
    <property type="nucleotide sequence ID" value="NC_015174.1"/>
</dbReference>
<dbReference type="EMBL" id="CP002546">
    <property type="protein sequence ID" value="ADY61568.1"/>
    <property type="molecule type" value="Genomic_DNA"/>
</dbReference>
<dbReference type="AlphaFoldDB" id="F0SFW1"/>
<protein>
    <submittedName>
        <fullName evidence="3">Uncharacterized protein</fullName>
    </submittedName>
</protein>
<organism evidence="3 4">
    <name type="scientific">Rubinisphaera brasiliensis (strain ATCC 49424 / DSM 5305 / JCM 21570 / IAM 15109 / NBRC 103401 / IFAM 1448)</name>
    <name type="common">Planctomyces brasiliensis</name>
    <dbReference type="NCBI Taxonomy" id="756272"/>
    <lineage>
        <taxon>Bacteria</taxon>
        <taxon>Pseudomonadati</taxon>
        <taxon>Planctomycetota</taxon>
        <taxon>Planctomycetia</taxon>
        <taxon>Planctomycetales</taxon>
        <taxon>Planctomycetaceae</taxon>
        <taxon>Rubinisphaera</taxon>
    </lineage>
</organism>
<evidence type="ECO:0000256" key="1">
    <source>
        <dbReference type="SAM" id="MobiDB-lite"/>
    </source>
</evidence>
<feature type="region of interest" description="Disordered" evidence="1">
    <location>
        <begin position="166"/>
        <end position="256"/>
    </location>
</feature>
<dbReference type="HOGENOM" id="CLU_959365_0_0_0"/>
<name>F0SFW1_RUBBR</name>